<dbReference type="RefSeq" id="WP_225551389.1">
    <property type="nucleotide sequence ID" value="NZ_JADEYP010000003.1"/>
</dbReference>
<dbReference type="SUPFAM" id="SSF52833">
    <property type="entry name" value="Thioredoxin-like"/>
    <property type="match status" value="1"/>
</dbReference>
<dbReference type="InterPro" id="IPR012336">
    <property type="entry name" value="Thioredoxin-like_fold"/>
</dbReference>
<evidence type="ECO:0000256" key="1">
    <source>
        <dbReference type="ARBA" id="ARBA00004196"/>
    </source>
</evidence>
<dbReference type="Proteomes" id="UP001165302">
    <property type="component" value="Unassembled WGS sequence"/>
</dbReference>
<dbReference type="Pfam" id="PF13905">
    <property type="entry name" value="Thioredoxin_8"/>
    <property type="match status" value="1"/>
</dbReference>
<evidence type="ECO:0000256" key="2">
    <source>
        <dbReference type="ARBA" id="ARBA00022748"/>
    </source>
</evidence>
<dbReference type="PANTHER" id="PTHR42852:SF6">
    <property type="entry name" value="THIOL:DISULFIDE INTERCHANGE PROTEIN DSBE"/>
    <property type="match status" value="1"/>
</dbReference>
<dbReference type="InterPro" id="IPR013766">
    <property type="entry name" value="Thioredoxin_domain"/>
</dbReference>
<feature type="transmembrane region" description="Helical" evidence="5">
    <location>
        <begin position="146"/>
        <end position="164"/>
    </location>
</feature>
<gene>
    <name evidence="7" type="ORF">IPZ78_02675</name>
</gene>
<sequence>MKNFYKVGACIALVVLKESFLNNILKMFCRFIKPAKILYFKSQNIFFCSFKLKPFGSTDIVKFNYQNSLTTTCFITNKSEIYLHVDEYDKKKYNNILSASEMKSYAKHLLNEIYKPQEGLKFISEEFDFENVIKRKRLNVEKICNFFLLVLSLVSSLKYIMIYSKAKSYLEYLSNQIYQHQLKNTDIINKKEIVSRSEKRSKVTEVKELKGSCKKEGDKISFLNSIILSNLNFVLILSIFAFSSNVLIAQDVQNESIQLNIGDTIPMELWTAPLKYINSNNESKHMTLNDYKNHKLIILDFWASWCSSCLESIYKGNKLRKEFNDEIIIIPVNNAKFTRDNSDKILSSLKRISEKDFVPFTIVDNGTISNYFPHYSLPHLVWINSEGVIEASSHSIALNYSAIKELIVNNKNTILIKSDNLEFDKNKKIVEQFKIQNSDIINSSIFFSSYIEMLPIIAGNFYNNGDESIYRVCNYSLTYFINIAYREKYPSINRIKPYHYIFSKNFNPIIVDLIKSPNSNESKFTFEFSKKGNISREEVREELIKILSNKFKFTVSVSQKPTKVLIVEDGPEMNLHSLISSSENTYLSVDNDNNERIMQNYSLEFLVAHLGGRLEIPIINNSKYKEKFTFRFPRKFDFNNKDQVIKYLSDLGFKIYEDTKMYDYLKFSTI</sequence>
<keyword evidence="5" id="KW-1133">Transmembrane helix</keyword>
<dbReference type="InterPro" id="IPR050553">
    <property type="entry name" value="Thioredoxin_ResA/DsbE_sf"/>
</dbReference>
<name>A0ABS7Z1L7_9SPHI</name>
<evidence type="ECO:0000256" key="3">
    <source>
        <dbReference type="ARBA" id="ARBA00023157"/>
    </source>
</evidence>
<dbReference type="PANTHER" id="PTHR42852">
    <property type="entry name" value="THIOL:DISULFIDE INTERCHANGE PROTEIN DSBE"/>
    <property type="match status" value="1"/>
</dbReference>
<evidence type="ECO:0000259" key="6">
    <source>
        <dbReference type="PROSITE" id="PS51352"/>
    </source>
</evidence>
<accession>A0ABS7Z1L7</accession>
<comment type="caution">
    <text evidence="7">The sequence shown here is derived from an EMBL/GenBank/DDBJ whole genome shotgun (WGS) entry which is preliminary data.</text>
</comment>
<keyword evidence="2" id="KW-0201">Cytochrome c-type biogenesis</keyword>
<dbReference type="PROSITE" id="PS51352">
    <property type="entry name" value="THIOREDOXIN_2"/>
    <property type="match status" value="1"/>
</dbReference>
<keyword evidence="5" id="KW-0812">Transmembrane</keyword>
<keyword evidence="4" id="KW-0676">Redox-active center</keyword>
<organism evidence="7 8">
    <name type="scientific">Sphingobacterium bovistauri</name>
    <dbReference type="NCBI Taxonomy" id="2781959"/>
    <lineage>
        <taxon>Bacteria</taxon>
        <taxon>Pseudomonadati</taxon>
        <taxon>Bacteroidota</taxon>
        <taxon>Sphingobacteriia</taxon>
        <taxon>Sphingobacteriales</taxon>
        <taxon>Sphingobacteriaceae</taxon>
        <taxon>Sphingobacterium</taxon>
    </lineage>
</organism>
<comment type="subcellular location">
    <subcellularLocation>
        <location evidence="1">Cell envelope</location>
    </subcellularLocation>
</comment>
<protein>
    <submittedName>
        <fullName evidence="7">Redoxin domain-containing protein</fullName>
    </submittedName>
</protein>
<keyword evidence="8" id="KW-1185">Reference proteome</keyword>
<evidence type="ECO:0000313" key="7">
    <source>
        <dbReference type="EMBL" id="MCA5004055.1"/>
    </source>
</evidence>
<proteinExistence type="predicted"/>
<dbReference type="EMBL" id="JADEYP010000003">
    <property type="protein sequence ID" value="MCA5004055.1"/>
    <property type="molecule type" value="Genomic_DNA"/>
</dbReference>
<feature type="domain" description="Thioredoxin" evidence="6">
    <location>
        <begin position="266"/>
        <end position="412"/>
    </location>
</feature>
<keyword evidence="3" id="KW-1015">Disulfide bond</keyword>
<dbReference type="Gene3D" id="3.40.30.10">
    <property type="entry name" value="Glutaredoxin"/>
    <property type="match status" value="1"/>
</dbReference>
<reference evidence="7" key="1">
    <citation type="submission" date="2020-10" db="EMBL/GenBank/DDBJ databases">
        <authorList>
            <person name="Lu T."/>
            <person name="Wang Q."/>
            <person name="Han X."/>
        </authorList>
    </citation>
    <scope>NUCLEOTIDE SEQUENCE</scope>
    <source>
        <strain evidence="7">WQ 366</strain>
    </source>
</reference>
<dbReference type="InterPro" id="IPR036249">
    <property type="entry name" value="Thioredoxin-like_sf"/>
</dbReference>
<keyword evidence="5" id="KW-0472">Membrane</keyword>
<evidence type="ECO:0000256" key="4">
    <source>
        <dbReference type="ARBA" id="ARBA00023284"/>
    </source>
</evidence>
<evidence type="ECO:0000313" key="8">
    <source>
        <dbReference type="Proteomes" id="UP001165302"/>
    </source>
</evidence>
<evidence type="ECO:0000256" key="5">
    <source>
        <dbReference type="SAM" id="Phobius"/>
    </source>
</evidence>